<dbReference type="PANTHER" id="PTHR10629">
    <property type="entry name" value="CYTOSINE-SPECIFIC METHYLTRANSFERASE"/>
    <property type="match status" value="1"/>
</dbReference>
<evidence type="ECO:0000256" key="6">
    <source>
        <dbReference type="PROSITE-ProRule" id="PRU01016"/>
    </source>
</evidence>
<dbReference type="GO" id="GO:0003886">
    <property type="term" value="F:DNA (cytosine-5-)-methyltransferase activity"/>
    <property type="evidence" value="ECO:0007669"/>
    <property type="project" value="UniProtKB-EC"/>
</dbReference>
<dbReference type="AlphaFoldDB" id="A0A084U9G7"/>
<sequence length="723" mass="80143">MEELKSRQVDDAHEHVLLDDVPSIDGMGDMPEEHVHATDAAQAATDDGDDAREMETLFGKELSKVKDSVTRWRVQQAKAAFRIGDLWEELSQDMKVGELTAFLANECQVPRRDVQRYVRLAKLFPGDCAERIAFRGEALTPRELLIQNGVASSVLLDLAGQDETVRDEAVRMIKSGRALQARELRGLKRDIALAKAAVEGTLDDRRRRAFRNAAARKARDKALAAADAWLDSLHALTEEVCTIAQLEEEDSSVHQIGRVEAVAPRAAELLKDLRDLVDPEFITASREGFNRGWSGTYSALQAIAKEKVYYKEHYGDGEPWQATYTFNSSLQWQLAWAFGYDDDRGTSMAVERMREAGDTPLDVPVGVYGHKAPTVLEICAGAGGQAIGLEAAGFKHVGLVEVDKDASATLRHNGKHWPVIEADLRNVDLSQFEGVDLLAGGVPCQPFSQAGKRKGAADERDLFPKAMKLIRDLKPKAVMLENVTGALQASNAMHRLRILARMAALGYDAEWRILSGPDFGLPQKRRRAILVGFQRGIVHRFSWPEPLAKKAPTVGEALYDLMAANGWAHVDEWKERANGYAPTIIGGSQKKGGIDLAQPKSRESWRELGVNPGHYAKAAPDRDAPRDHMPKLTLEMMARLQGFRDDWQLQGSNLQRFRQIANAFPPAMAQAIGLSILRALTGYKVDLEKEQERLHRKSLNLKAVPNHVDPYPSDWDGEELAAG</sequence>
<evidence type="ECO:0000256" key="1">
    <source>
        <dbReference type="ARBA" id="ARBA00022603"/>
    </source>
</evidence>
<dbReference type="GO" id="GO:0003677">
    <property type="term" value="F:DNA binding"/>
    <property type="evidence" value="ECO:0007669"/>
    <property type="project" value="TreeGrafter"/>
</dbReference>
<dbReference type="GO" id="GO:0032259">
    <property type="term" value="P:methylation"/>
    <property type="evidence" value="ECO:0007669"/>
    <property type="project" value="UniProtKB-KW"/>
</dbReference>
<dbReference type="InterPro" id="IPR018117">
    <property type="entry name" value="C5_DNA_meth_AS"/>
</dbReference>
<keyword evidence="1 6" id="KW-0489">Methyltransferase</keyword>
<protein>
    <recommendedName>
        <fullName evidence="8">Cytosine-specific methyltransferase</fullName>
        <ecNumber evidence="8">2.1.1.37</ecNumber>
    </recommendedName>
</protein>
<dbReference type="Gene3D" id="3.40.50.150">
    <property type="entry name" value="Vaccinia Virus protein VP39"/>
    <property type="match status" value="1"/>
</dbReference>
<evidence type="ECO:0000313" key="10">
    <source>
        <dbReference type="EMBL" id="KFB09603.1"/>
    </source>
</evidence>
<name>A0A084U9G7_9HYPH</name>
<comment type="catalytic activity">
    <reaction evidence="5 8">
        <text>a 2'-deoxycytidine in DNA + S-adenosyl-L-methionine = a 5-methyl-2'-deoxycytidine in DNA + S-adenosyl-L-homocysteine + H(+)</text>
        <dbReference type="Rhea" id="RHEA:13681"/>
        <dbReference type="Rhea" id="RHEA-COMP:11369"/>
        <dbReference type="Rhea" id="RHEA-COMP:11370"/>
        <dbReference type="ChEBI" id="CHEBI:15378"/>
        <dbReference type="ChEBI" id="CHEBI:57856"/>
        <dbReference type="ChEBI" id="CHEBI:59789"/>
        <dbReference type="ChEBI" id="CHEBI:85452"/>
        <dbReference type="ChEBI" id="CHEBI:85454"/>
        <dbReference type="EC" id="2.1.1.37"/>
    </reaction>
</comment>
<dbReference type="InterPro" id="IPR029063">
    <property type="entry name" value="SAM-dependent_MTases_sf"/>
</dbReference>
<evidence type="ECO:0000256" key="9">
    <source>
        <dbReference type="SAM" id="MobiDB-lite"/>
    </source>
</evidence>
<keyword evidence="4" id="KW-0680">Restriction system</keyword>
<proteinExistence type="inferred from homology"/>
<evidence type="ECO:0000256" key="2">
    <source>
        <dbReference type="ARBA" id="ARBA00022679"/>
    </source>
</evidence>
<dbReference type="PROSITE" id="PS00094">
    <property type="entry name" value="C5_MTASE_1"/>
    <property type="match status" value="1"/>
</dbReference>
<evidence type="ECO:0000256" key="8">
    <source>
        <dbReference type="RuleBase" id="RU000417"/>
    </source>
</evidence>
<dbReference type="Gene3D" id="3.90.120.10">
    <property type="entry name" value="DNA Methylase, subunit A, domain 2"/>
    <property type="match status" value="1"/>
</dbReference>
<reference evidence="10 11" key="1">
    <citation type="submission" date="2014-05" db="EMBL/GenBank/DDBJ databases">
        <title>Draft Genome Sequence of Nitratireductor basaltis Strain UMTGB225, A Marine Bacterium Isolated from Green Barrel Tunicate.</title>
        <authorList>
            <person name="Gan H.Y."/>
        </authorList>
    </citation>
    <scope>NUCLEOTIDE SEQUENCE [LARGE SCALE GENOMIC DNA]</scope>
    <source>
        <strain evidence="10 11">UMTGB225</strain>
    </source>
</reference>
<keyword evidence="3 6" id="KW-0949">S-adenosyl-L-methionine</keyword>
<dbReference type="EC" id="2.1.1.37" evidence="8"/>
<dbReference type="eggNOG" id="COG0270">
    <property type="taxonomic scope" value="Bacteria"/>
</dbReference>
<evidence type="ECO:0000256" key="5">
    <source>
        <dbReference type="ARBA" id="ARBA00047422"/>
    </source>
</evidence>
<comment type="similarity">
    <text evidence="6 7">Belongs to the class I-like SAM-binding methyltransferase superfamily. C5-methyltransferase family.</text>
</comment>
<dbReference type="InterPro" id="IPR001525">
    <property type="entry name" value="C5_MeTfrase"/>
</dbReference>
<dbReference type="Proteomes" id="UP000053675">
    <property type="component" value="Unassembled WGS sequence"/>
</dbReference>
<dbReference type="PROSITE" id="PS51679">
    <property type="entry name" value="SAM_MT_C5"/>
    <property type="match status" value="1"/>
</dbReference>
<dbReference type="PATRIC" id="fig|472175.3.peg.639"/>
<comment type="caution">
    <text evidence="10">The sequence shown here is derived from an EMBL/GenBank/DDBJ whole genome shotgun (WGS) entry which is preliminary data.</text>
</comment>
<evidence type="ECO:0000256" key="3">
    <source>
        <dbReference type="ARBA" id="ARBA00022691"/>
    </source>
</evidence>
<dbReference type="InterPro" id="IPR050390">
    <property type="entry name" value="C5-Methyltransferase"/>
</dbReference>
<accession>A0A084U9G7</accession>
<evidence type="ECO:0000313" key="11">
    <source>
        <dbReference type="Proteomes" id="UP000053675"/>
    </source>
</evidence>
<organism evidence="10 11">
    <name type="scientific">Nitratireductor basaltis</name>
    <dbReference type="NCBI Taxonomy" id="472175"/>
    <lineage>
        <taxon>Bacteria</taxon>
        <taxon>Pseudomonadati</taxon>
        <taxon>Pseudomonadota</taxon>
        <taxon>Alphaproteobacteria</taxon>
        <taxon>Hyphomicrobiales</taxon>
        <taxon>Phyllobacteriaceae</taxon>
        <taxon>Nitratireductor</taxon>
    </lineage>
</organism>
<dbReference type="PANTHER" id="PTHR10629:SF52">
    <property type="entry name" value="DNA (CYTOSINE-5)-METHYLTRANSFERASE 1"/>
    <property type="match status" value="1"/>
</dbReference>
<dbReference type="Pfam" id="PF00145">
    <property type="entry name" value="DNA_methylase"/>
    <property type="match status" value="1"/>
</dbReference>
<dbReference type="NCBIfam" id="TIGR00675">
    <property type="entry name" value="dcm"/>
    <property type="match status" value="1"/>
</dbReference>
<keyword evidence="2 6" id="KW-0808">Transferase</keyword>
<dbReference type="PRINTS" id="PR00105">
    <property type="entry name" value="C5METTRFRASE"/>
</dbReference>
<dbReference type="GO" id="GO:0009307">
    <property type="term" value="P:DNA restriction-modification system"/>
    <property type="evidence" value="ECO:0007669"/>
    <property type="project" value="UniProtKB-KW"/>
</dbReference>
<feature type="active site" evidence="6">
    <location>
        <position position="444"/>
    </location>
</feature>
<dbReference type="STRING" id="472175.EL18_00619"/>
<evidence type="ECO:0000256" key="7">
    <source>
        <dbReference type="RuleBase" id="RU000416"/>
    </source>
</evidence>
<keyword evidence="11" id="KW-1185">Reference proteome</keyword>
<dbReference type="RefSeq" id="WP_200875489.1">
    <property type="nucleotide sequence ID" value="NZ_JMQM01000001.1"/>
</dbReference>
<dbReference type="EMBL" id="JMQM01000001">
    <property type="protein sequence ID" value="KFB09603.1"/>
    <property type="molecule type" value="Genomic_DNA"/>
</dbReference>
<evidence type="ECO:0000256" key="4">
    <source>
        <dbReference type="ARBA" id="ARBA00022747"/>
    </source>
</evidence>
<dbReference type="SUPFAM" id="SSF53335">
    <property type="entry name" value="S-adenosyl-L-methionine-dependent methyltransferases"/>
    <property type="match status" value="1"/>
</dbReference>
<feature type="compositionally biased region" description="Basic and acidic residues" evidence="9">
    <location>
        <begin position="1"/>
        <end position="18"/>
    </location>
</feature>
<gene>
    <name evidence="10" type="ORF">EL18_00619</name>
</gene>
<dbReference type="GO" id="GO:0044027">
    <property type="term" value="P:negative regulation of gene expression via chromosomal CpG island methylation"/>
    <property type="evidence" value="ECO:0007669"/>
    <property type="project" value="TreeGrafter"/>
</dbReference>
<feature type="region of interest" description="Disordered" evidence="9">
    <location>
        <begin position="1"/>
        <end position="47"/>
    </location>
</feature>